<dbReference type="EMBL" id="FN648418">
    <property type="protein sequence ID" value="CBJ31204.1"/>
    <property type="molecule type" value="Genomic_DNA"/>
</dbReference>
<proteinExistence type="predicted"/>
<evidence type="ECO:0000256" key="2">
    <source>
        <dbReference type="ARBA" id="ARBA00023157"/>
    </source>
</evidence>
<protein>
    <recommendedName>
        <fullName evidence="4">LNR domain-containing protein</fullName>
    </recommendedName>
</protein>
<keyword evidence="3" id="KW-0325">Glycoprotein</keyword>
<feature type="domain" description="LNR" evidence="4">
    <location>
        <begin position="173"/>
        <end position="220"/>
    </location>
</feature>
<evidence type="ECO:0000256" key="1">
    <source>
        <dbReference type="ARBA" id="ARBA00022737"/>
    </source>
</evidence>
<evidence type="ECO:0000256" key="3">
    <source>
        <dbReference type="ARBA" id="ARBA00023180"/>
    </source>
</evidence>
<evidence type="ECO:0000313" key="5">
    <source>
        <dbReference type="EMBL" id="CBJ31204.1"/>
    </source>
</evidence>
<evidence type="ECO:0000313" key="6">
    <source>
        <dbReference type="Proteomes" id="UP000002630"/>
    </source>
</evidence>
<dbReference type="Gene3D" id="3.30.300.320">
    <property type="match status" value="1"/>
</dbReference>
<feature type="domain" description="LNR" evidence="4">
    <location>
        <begin position="52"/>
        <end position="84"/>
    </location>
</feature>
<dbReference type="SMART" id="SM00004">
    <property type="entry name" value="NL"/>
    <property type="match status" value="3"/>
</dbReference>
<name>D7FSR3_ECTSI</name>
<dbReference type="InParanoid" id="D7FSR3"/>
<accession>D7FSR3</accession>
<keyword evidence="6" id="KW-1185">Reference proteome</keyword>
<keyword evidence="1" id="KW-0677">Repeat</keyword>
<reference evidence="5 6" key="1">
    <citation type="journal article" date="2010" name="Nature">
        <title>The Ectocarpus genome and the independent evolution of multicellularity in brown algae.</title>
        <authorList>
            <person name="Cock J.M."/>
            <person name="Sterck L."/>
            <person name="Rouze P."/>
            <person name="Scornet D."/>
            <person name="Allen A.E."/>
            <person name="Amoutzias G."/>
            <person name="Anthouard V."/>
            <person name="Artiguenave F."/>
            <person name="Aury J.M."/>
            <person name="Badger J.H."/>
            <person name="Beszteri B."/>
            <person name="Billiau K."/>
            <person name="Bonnet E."/>
            <person name="Bothwell J.H."/>
            <person name="Bowler C."/>
            <person name="Boyen C."/>
            <person name="Brownlee C."/>
            <person name="Carrano C.J."/>
            <person name="Charrier B."/>
            <person name="Cho G.Y."/>
            <person name="Coelho S.M."/>
            <person name="Collen J."/>
            <person name="Corre E."/>
            <person name="Da Silva C."/>
            <person name="Delage L."/>
            <person name="Delaroque N."/>
            <person name="Dittami S.M."/>
            <person name="Doulbeau S."/>
            <person name="Elias M."/>
            <person name="Farnham G."/>
            <person name="Gachon C.M."/>
            <person name="Gschloessl B."/>
            <person name="Heesch S."/>
            <person name="Jabbari K."/>
            <person name="Jubin C."/>
            <person name="Kawai H."/>
            <person name="Kimura K."/>
            <person name="Kloareg B."/>
            <person name="Kupper F.C."/>
            <person name="Lang D."/>
            <person name="Le Bail A."/>
            <person name="Leblanc C."/>
            <person name="Lerouge P."/>
            <person name="Lohr M."/>
            <person name="Lopez P.J."/>
            <person name="Martens C."/>
            <person name="Maumus F."/>
            <person name="Michel G."/>
            <person name="Miranda-Saavedra D."/>
            <person name="Morales J."/>
            <person name="Moreau H."/>
            <person name="Motomura T."/>
            <person name="Nagasato C."/>
            <person name="Napoli C.A."/>
            <person name="Nelson D.R."/>
            <person name="Nyvall-Collen P."/>
            <person name="Peters A.F."/>
            <person name="Pommier C."/>
            <person name="Potin P."/>
            <person name="Poulain J."/>
            <person name="Quesneville H."/>
            <person name="Read B."/>
            <person name="Rensing S.A."/>
            <person name="Ritter A."/>
            <person name="Rousvoal S."/>
            <person name="Samanta M."/>
            <person name="Samson G."/>
            <person name="Schroeder D.C."/>
            <person name="Segurens B."/>
            <person name="Strittmatter M."/>
            <person name="Tonon T."/>
            <person name="Tregear J.W."/>
            <person name="Valentin K."/>
            <person name="von Dassow P."/>
            <person name="Yamagishi T."/>
            <person name="Van de Peer Y."/>
            <person name="Wincker P."/>
        </authorList>
    </citation>
    <scope>NUCLEOTIDE SEQUENCE [LARGE SCALE GENOMIC DNA]</scope>
    <source>
        <strain evidence="6">Ec32 / CCAP1310/4</strain>
    </source>
</reference>
<dbReference type="OrthoDB" id="207353at2759"/>
<dbReference type="InterPro" id="IPR000800">
    <property type="entry name" value="Notch_dom"/>
</dbReference>
<feature type="domain" description="LNR" evidence="4">
    <location>
        <begin position="111"/>
        <end position="151"/>
    </location>
</feature>
<organism evidence="5 6">
    <name type="scientific">Ectocarpus siliculosus</name>
    <name type="common">Brown alga</name>
    <name type="synonym">Conferva siliculosa</name>
    <dbReference type="NCBI Taxonomy" id="2880"/>
    <lineage>
        <taxon>Eukaryota</taxon>
        <taxon>Sar</taxon>
        <taxon>Stramenopiles</taxon>
        <taxon>Ochrophyta</taxon>
        <taxon>PX clade</taxon>
        <taxon>Phaeophyceae</taxon>
        <taxon>Ectocarpales</taxon>
        <taxon>Ectocarpaceae</taxon>
        <taxon>Ectocarpus</taxon>
    </lineage>
</organism>
<gene>
    <name evidence="5" type="ORF">Esi_0238_0034</name>
</gene>
<dbReference type="EMBL" id="FN649734">
    <property type="protein sequence ID" value="CBJ31204.1"/>
    <property type="molecule type" value="Genomic_DNA"/>
</dbReference>
<dbReference type="Proteomes" id="UP000002630">
    <property type="component" value="Linkage Group LG09"/>
</dbReference>
<keyword evidence="2" id="KW-1015">Disulfide bond</keyword>
<evidence type="ECO:0000259" key="4">
    <source>
        <dbReference type="SMART" id="SM00004"/>
    </source>
</evidence>
<sequence length="280" mass="30046">MREANNIEECDYDAGDCCQCTCGIESDDLPDFSCVDFACVDPNAPCVDDDVTEGMFEDCFNFGDGFCNDYNNNEQCGYDGGDCCECTCVVDWSAEFGCTEFACIDPTAPCVDDDDVTADALENCMMEYLGDGYCDTYNNIEICDYDGGDCCECTCGSDSTDVLDGGDCSDFVCIDPTASCFDENITVDMYEYCDVELLGDSICNLSNNFEVCDYDFGDCCEATCGVDSSGTLDELSCSSFACIDPQFVTPAPTPAPLSSECLDDPACVDGTRGQSVDDPG</sequence>
<dbReference type="AlphaFoldDB" id="D7FSR3"/>